<keyword evidence="5 8" id="KW-1133">Transmembrane helix</keyword>
<feature type="transmembrane region" description="Helical" evidence="8">
    <location>
        <begin position="144"/>
        <end position="170"/>
    </location>
</feature>
<feature type="transmembrane region" description="Helical" evidence="8">
    <location>
        <begin position="243"/>
        <end position="272"/>
    </location>
</feature>
<evidence type="ECO:0000313" key="9">
    <source>
        <dbReference type="EMBL" id="KKR86109.1"/>
    </source>
</evidence>
<dbReference type="PANTHER" id="PTHR22926">
    <property type="entry name" value="PHOSPHO-N-ACETYLMURAMOYL-PENTAPEPTIDE-TRANSFERASE"/>
    <property type="match status" value="1"/>
</dbReference>
<keyword evidence="7" id="KW-0479">Metal-binding</keyword>
<name>A0A0G0UAX0_9BACT</name>
<feature type="transmembrane region" description="Helical" evidence="8">
    <location>
        <begin position="310"/>
        <end position="328"/>
    </location>
</feature>
<evidence type="ECO:0000256" key="8">
    <source>
        <dbReference type="SAM" id="Phobius"/>
    </source>
</evidence>
<evidence type="ECO:0000256" key="6">
    <source>
        <dbReference type="ARBA" id="ARBA00023136"/>
    </source>
</evidence>
<evidence type="ECO:0000256" key="4">
    <source>
        <dbReference type="ARBA" id="ARBA00022692"/>
    </source>
</evidence>
<accession>A0A0G0UAX0</accession>
<dbReference type="Pfam" id="PF00953">
    <property type="entry name" value="Glycos_transf_4"/>
    <property type="match status" value="1"/>
</dbReference>
<dbReference type="EMBL" id="LCAG01000021">
    <property type="protein sequence ID" value="KKR86109.1"/>
    <property type="molecule type" value="Genomic_DNA"/>
</dbReference>
<keyword evidence="3 9" id="KW-0808">Transferase</keyword>
<dbReference type="GO" id="GO:0044038">
    <property type="term" value="P:cell wall macromolecule biosynthetic process"/>
    <property type="evidence" value="ECO:0007669"/>
    <property type="project" value="TreeGrafter"/>
</dbReference>
<proteinExistence type="predicted"/>
<feature type="transmembrane region" description="Helical" evidence="8">
    <location>
        <begin position="49"/>
        <end position="67"/>
    </location>
</feature>
<gene>
    <name evidence="9" type="ORF">UU34_C0021G0003</name>
</gene>
<comment type="subcellular location">
    <subcellularLocation>
        <location evidence="1">Cell membrane</location>
        <topology evidence="1">Multi-pass membrane protein</topology>
    </subcellularLocation>
</comment>
<feature type="transmembrane region" description="Helical" evidence="8">
    <location>
        <begin position="74"/>
        <end position="90"/>
    </location>
</feature>
<dbReference type="GO" id="GO:0016780">
    <property type="term" value="F:phosphotransferase activity, for other substituted phosphate groups"/>
    <property type="evidence" value="ECO:0007669"/>
    <property type="project" value="InterPro"/>
</dbReference>
<keyword evidence="7" id="KW-0460">Magnesium</keyword>
<reference evidence="9 10" key="1">
    <citation type="journal article" date="2015" name="Nature">
        <title>rRNA introns, odd ribosomes, and small enigmatic genomes across a large radiation of phyla.</title>
        <authorList>
            <person name="Brown C.T."/>
            <person name="Hug L.A."/>
            <person name="Thomas B.C."/>
            <person name="Sharon I."/>
            <person name="Castelle C.J."/>
            <person name="Singh A."/>
            <person name="Wilkins M.J."/>
            <person name="Williams K.H."/>
            <person name="Banfield J.F."/>
        </authorList>
    </citation>
    <scope>NUCLEOTIDE SEQUENCE [LARGE SCALE GENOMIC DNA]</scope>
</reference>
<feature type="transmembrane region" description="Helical" evidence="8">
    <location>
        <begin position="209"/>
        <end position="231"/>
    </location>
</feature>
<keyword evidence="4 8" id="KW-0812">Transmembrane</keyword>
<keyword evidence="2" id="KW-1003">Cell membrane</keyword>
<evidence type="ECO:0000313" key="10">
    <source>
        <dbReference type="Proteomes" id="UP000034854"/>
    </source>
</evidence>
<protein>
    <submittedName>
        <fullName evidence="9">Glycosyl transferase, family 4, conserved region</fullName>
    </submittedName>
</protein>
<keyword evidence="6 8" id="KW-0472">Membrane</keyword>
<comment type="caution">
    <text evidence="9">The sequence shown here is derived from an EMBL/GenBank/DDBJ whole genome shotgun (WGS) entry which is preliminary data.</text>
</comment>
<feature type="transmembrane region" description="Helical" evidence="8">
    <location>
        <begin position="334"/>
        <end position="351"/>
    </location>
</feature>
<sequence length="361" mass="39357">MNFLMPFVIALTSCLILTPITANLARKFHLVDDPKKREHPATIHKRITPRAGGVPIFLAFMLATILVIPFSKQLAGILIGGAILILIGVLDDKYDLPSSQKLLGQILAALIVVGSGIGIAFITNPLYFLGGAFEQVIRLDSTRYIFDFFGTHSLVVWADLFALFWIVWVINMVNFSAGVDGQMPGVALVALLVIFITSLRFFPADQNQLIVSQIALIGVGVTLGFLFFNFYPAKIFPGDSGSYFLGFLIAVSAILSGAKVGTAILVMAVPLIDGVFTVIRRLTSGTSPFLGDRKHLHHRLLELGWGQRRVALFYWLLCAILGAIALVLPTVEKLFAGVLVAIIIVGGLLWLNMSLPQRDQK</sequence>
<dbReference type="Proteomes" id="UP000034854">
    <property type="component" value="Unassembled WGS sequence"/>
</dbReference>
<organism evidence="9 10">
    <name type="scientific">Candidatus Curtissbacteria bacterium GW2011_GWA1_41_11</name>
    <dbReference type="NCBI Taxonomy" id="1618409"/>
    <lineage>
        <taxon>Bacteria</taxon>
        <taxon>Candidatus Curtissiibacteriota</taxon>
    </lineage>
</organism>
<dbReference type="AlphaFoldDB" id="A0A0G0UAX0"/>
<dbReference type="PATRIC" id="fig|1618409.3.peg.817"/>
<dbReference type="GO" id="GO:0071555">
    <property type="term" value="P:cell wall organization"/>
    <property type="evidence" value="ECO:0007669"/>
    <property type="project" value="TreeGrafter"/>
</dbReference>
<feature type="binding site" evidence="7">
    <location>
        <position position="239"/>
    </location>
    <ligand>
        <name>Mg(2+)</name>
        <dbReference type="ChEBI" id="CHEBI:18420"/>
    </ligand>
</feature>
<evidence type="ECO:0000256" key="7">
    <source>
        <dbReference type="PIRSR" id="PIRSR600715-1"/>
    </source>
</evidence>
<comment type="cofactor">
    <cofactor evidence="7">
        <name>Mg(2+)</name>
        <dbReference type="ChEBI" id="CHEBI:18420"/>
    </cofactor>
</comment>
<evidence type="ECO:0000256" key="5">
    <source>
        <dbReference type="ARBA" id="ARBA00022989"/>
    </source>
</evidence>
<dbReference type="CDD" id="cd06853">
    <property type="entry name" value="GT_WecA_like"/>
    <property type="match status" value="1"/>
</dbReference>
<dbReference type="GO" id="GO:0009103">
    <property type="term" value="P:lipopolysaccharide biosynthetic process"/>
    <property type="evidence" value="ECO:0007669"/>
    <property type="project" value="TreeGrafter"/>
</dbReference>
<dbReference type="GO" id="GO:0005886">
    <property type="term" value="C:plasma membrane"/>
    <property type="evidence" value="ECO:0007669"/>
    <property type="project" value="UniProtKB-SubCell"/>
</dbReference>
<dbReference type="PANTHER" id="PTHR22926:SF3">
    <property type="entry name" value="UNDECAPRENYL-PHOSPHATE ALPHA-N-ACETYLGLUCOSAMINYL 1-PHOSPHATE TRANSFERASE"/>
    <property type="match status" value="1"/>
</dbReference>
<feature type="binding site" evidence="7">
    <location>
        <position position="174"/>
    </location>
    <ligand>
        <name>Mg(2+)</name>
        <dbReference type="ChEBI" id="CHEBI:18420"/>
    </ligand>
</feature>
<feature type="transmembrane region" description="Helical" evidence="8">
    <location>
        <begin position="102"/>
        <end position="123"/>
    </location>
</feature>
<dbReference type="InterPro" id="IPR000715">
    <property type="entry name" value="Glycosyl_transferase_4"/>
</dbReference>
<dbReference type="GO" id="GO:0046872">
    <property type="term" value="F:metal ion binding"/>
    <property type="evidence" value="ECO:0007669"/>
    <property type="project" value="UniProtKB-KW"/>
</dbReference>
<evidence type="ECO:0000256" key="2">
    <source>
        <dbReference type="ARBA" id="ARBA00022475"/>
    </source>
</evidence>
<evidence type="ECO:0000256" key="1">
    <source>
        <dbReference type="ARBA" id="ARBA00004651"/>
    </source>
</evidence>
<evidence type="ECO:0000256" key="3">
    <source>
        <dbReference type="ARBA" id="ARBA00022679"/>
    </source>
</evidence>
<feature type="transmembrane region" description="Helical" evidence="8">
    <location>
        <begin position="182"/>
        <end position="202"/>
    </location>
</feature>